<dbReference type="PANTHER" id="PTHR47447">
    <property type="entry name" value="OS03G0856100 PROTEIN"/>
    <property type="match status" value="1"/>
</dbReference>
<comment type="caution">
    <text evidence="4">The sequence shown here is derived from an EMBL/GenBank/DDBJ whole genome shotgun (WGS) entry which is preliminary data.</text>
</comment>
<dbReference type="Gene3D" id="1.25.40.10">
    <property type="entry name" value="Tetratricopeptide repeat domain"/>
    <property type="match status" value="2"/>
</dbReference>
<feature type="region of interest" description="Disordered" evidence="3">
    <location>
        <begin position="23"/>
        <end position="44"/>
    </location>
</feature>
<dbReference type="InterPro" id="IPR011990">
    <property type="entry name" value="TPR-like_helical_dom_sf"/>
</dbReference>
<sequence length="608" mass="63997">MAFSPVQRVSPTALQGSLGARELTSNNNHNKNNNNNNKNNNNLGARELTSEISGLCRRSSWNTALSLFDQARRSQTELDLVCCNAALGAFAKGGRWQEALQLLTAGLAELRLAPDAFSFASSVSACEKGSQWEPALALLTFMAEEGLRPNIYAASAAVSACEKSRRWEHAIMVLGGAKLASLEPNAFTCSAAISACEKCSRWPESLLVLSWMRQAPQQMSAVALTAALTACARGECWSSALRLFAEMRPQSVEPSLVSVNSAASACERGARWREAQVLLDEAQSAGMAPDILTYSATIGSCAKDGQWRQAVGLLSLLQRKKLHPDAIVLGSLTLACGLAQQWAQALALCDPGASTSSSSGRAPRANAVVLDAALESCSMSTGSWAAHTLLCQMGSCLDSMLQAPIGSTSSQSRHSADASHVALAIDTLLFHGCLAAEADRAYNSFVVSPVLSRLLWLRASTSGQAFAGRLQDSVLERQCGLGAASTASALRALGTGTEGCQQLGLRVARAALGDRLRPGLDHDSEEAVAGLGGPSAKGLVAWTACSLRPKVSSLIACRGHAVAHGFESGVSAVLPPVFVEHDRAQHVERQALLSVLARLPRRNDGAVP</sequence>
<gene>
    <name evidence="4" type="ORF">PGLA1383_LOCUS29322</name>
</gene>
<feature type="repeat" description="PPR" evidence="2">
    <location>
        <begin position="115"/>
        <end position="149"/>
    </location>
</feature>
<protein>
    <recommendedName>
        <fullName evidence="6">Pentatricopeptide repeat-containing protein, chloroplastic</fullName>
    </recommendedName>
</protein>
<evidence type="ECO:0008006" key="6">
    <source>
        <dbReference type="Google" id="ProtNLM"/>
    </source>
</evidence>
<evidence type="ECO:0000256" key="2">
    <source>
        <dbReference type="PROSITE-ProRule" id="PRU00708"/>
    </source>
</evidence>
<evidence type="ECO:0000313" key="5">
    <source>
        <dbReference type="Proteomes" id="UP000654075"/>
    </source>
</evidence>
<keyword evidence="5" id="KW-1185">Reference proteome</keyword>
<dbReference type="InterPro" id="IPR002885">
    <property type="entry name" value="PPR_rpt"/>
</dbReference>
<feature type="repeat" description="PPR" evidence="2">
    <location>
        <begin position="220"/>
        <end position="254"/>
    </location>
</feature>
<accession>A0A813FHY5</accession>
<dbReference type="PANTHER" id="PTHR47447:SF17">
    <property type="entry name" value="OS12G0638900 PROTEIN"/>
    <property type="match status" value="1"/>
</dbReference>
<reference evidence="4" key="1">
    <citation type="submission" date="2021-02" db="EMBL/GenBank/DDBJ databases">
        <authorList>
            <person name="Dougan E. K."/>
            <person name="Rhodes N."/>
            <person name="Thang M."/>
            <person name="Chan C."/>
        </authorList>
    </citation>
    <scope>NUCLEOTIDE SEQUENCE</scope>
</reference>
<dbReference type="Pfam" id="PF01535">
    <property type="entry name" value="PPR"/>
    <property type="match status" value="2"/>
</dbReference>
<dbReference type="AlphaFoldDB" id="A0A813FHY5"/>
<organism evidence="4 5">
    <name type="scientific">Polarella glacialis</name>
    <name type="common">Dinoflagellate</name>
    <dbReference type="NCBI Taxonomy" id="89957"/>
    <lineage>
        <taxon>Eukaryota</taxon>
        <taxon>Sar</taxon>
        <taxon>Alveolata</taxon>
        <taxon>Dinophyceae</taxon>
        <taxon>Suessiales</taxon>
        <taxon>Suessiaceae</taxon>
        <taxon>Polarella</taxon>
    </lineage>
</organism>
<dbReference type="OMA" id="WHSERHA"/>
<feature type="compositionally biased region" description="Low complexity" evidence="3">
    <location>
        <begin position="26"/>
        <end position="42"/>
    </location>
</feature>
<evidence type="ECO:0000313" key="4">
    <source>
        <dbReference type="EMBL" id="CAE8611524.1"/>
    </source>
</evidence>
<dbReference type="Proteomes" id="UP000654075">
    <property type="component" value="Unassembled WGS sequence"/>
</dbReference>
<keyword evidence="1" id="KW-0677">Repeat</keyword>
<evidence type="ECO:0000256" key="3">
    <source>
        <dbReference type="SAM" id="MobiDB-lite"/>
    </source>
</evidence>
<proteinExistence type="predicted"/>
<name>A0A813FHY5_POLGL</name>
<dbReference type="PROSITE" id="PS51375">
    <property type="entry name" value="PPR"/>
    <property type="match status" value="4"/>
</dbReference>
<feature type="repeat" description="PPR" evidence="2">
    <location>
        <begin position="79"/>
        <end position="114"/>
    </location>
</feature>
<evidence type="ECO:0000256" key="1">
    <source>
        <dbReference type="ARBA" id="ARBA00022737"/>
    </source>
</evidence>
<feature type="repeat" description="PPR" evidence="2">
    <location>
        <begin position="290"/>
        <end position="324"/>
    </location>
</feature>
<dbReference type="EMBL" id="CAJNNV010025028">
    <property type="protein sequence ID" value="CAE8611524.1"/>
    <property type="molecule type" value="Genomic_DNA"/>
</dbReference>